<dbReference type="GO" id="GO:0006351">
    <property type="term" value="P:DNA-templated transcription"/>
    <property type="evidence" value="ECO:0007669"/>
    <property type="project" value="InterPro"/>
</dbReference>
<dbReference type="GO" id="GO:0003677">
    <property type="term" value="F:DNA binding"/>
    <property type="evidence" value="ECO:0007669"/>
    <property type="project" value="UniProtKB-KW"/>
</dbReference>
<keyword evidence="8" id="KW-1194">Viral DNA replication</keyword>
<keyword evidence="1" id="KW-0244">Early protein</keyword>
<keyword evidence="9 13" id="KW-0238">DNA-binding</keyword>
<evidence type="ECO:0000313" key="14">
    <source>
        <dbReference type="Proteomes" id="UP000830145"/>
    </source>
</evidence>
<evidence type="ECO:0000256" key="4">
    <source>
        <dbReference type="ARBA" id="ARBA00022581"/>
    </source>
</evidence>
<gene>
    <name evidence="13" type="ORF">SPLgp16</name>
</gene>
<keyword evidence="7" id="KW-0862">Zinc</keyword>
<name>A0AAF1DB83_9ADEN</name>
<feature type="domain" description="Adenovirus DNA-binding zinc-binding" evidence="12">
    <location>
        <begin position="326"/>
        <end position="427"/>
    </location>
</feature>
<feature type="compositionally biased region" description="Basic residues" evidence="10">
    <location>
        <begin position="129"/>
        <end position="140"/>
    </location>
</feature>
<dbReference type="Pfam" id="PF03728">
    <property type="entry name" value="Viral_DNA_Zn_bi"/>
    <property type="match status" value="2"/>
</dbReference>
<protein>
    <submittedName>
        <fullName evidence="13">DNA-binding protein</fullName>
    </submittedName>
</protein>
<reference evidence="13" key="2">
    <citation type="submission" date="2019-07" db="EMBL/GenBank/DDBJ databases">
        <authorList>
            <person name="Duarte M.A."/>
            <person name="Silva J.M.F."/>
            <person name="Brito C.R."/>
            <person name="Teixeira D.S."/>
            <person name="Melo F.L."/>
            <person name="Ribeiro B.M."/>
            <person name="Nagata T."/>
            <person name="Campos F.S."/>
        </authorList>
    </citation>
    <scope>NUCLEOTIDE SEQUENCE</scope>
    <source>
        <strain evidence="13">BR_DF2</strain>
    </source>
</reference>
<evidence type="ECO:0000259" key="12">
    <source>
        <dbReference type="Pfam" id="PF03728"/>
    </source>
</evidence>
<feature type="compositionally biased region" description="Polar residues" evidence="10">
    <location>
        <begin position="156"/>
        <end position="167"/>
    </location>
</feature>
<feature type="region of interest" description="Disordered" evidence="10">
    <location>
        <begin position="15"/>
        <end position="85"/>
    </location>
</feature>
<feature type="domain" description="Adenovirus DNA-binding all-alpha" evidence="11">
    <location>
        <begin position="231"/>
        <end position="307"/>
    </location>
</feature>
<evidence type="ECO:0000313" key="13">
    <source>
        <dbReference type="EMBL" id="QEJ80776.1"/>
    </source>
</evidence>
<feature type="compositionally biased region" description="Basic and acidic residues" evidence="10">
    <location>
        <begin position="191"/>
        <end position="201"/>
    </location>
</feature>
<dbReference type="EMBL" id="MN153802">
    <property type="protein sequence ID" value="QEJ80776.1"/>
    <property type="molecule type" value="Genomic_DNA"/>
</dbReference>
<keyword evidence="14" id="KW-1185">Reference proteome</keyword>
<dbReference type="InterPro" id="IPR036368">
    <property type="entry name" value="ADBP_zn-bd_sf"/>
</dbReference>
<keyword evidence="5" id="KW-0235">DNA replication</keyword>
<feature type="region of interest" description="Disordered" evidence="10">
    <location>
        <begin position="125"/>
        <end position="229"/>
    </location>
</feature>
<dbReference type="SUPFAM" id="SSF47724">
    <property type="entry name" value="Domain of early E2A DNA-binding protein, ADDBP"/>
    <property type="match status" value="1"/>
</dbReference>
<evidence type="ECO:0000256" key="2">
    <source>
        <dbReference type="ARBA" id="ARBA00022553"/>
    </source>
</evidence>
<dbReference type="Pfam" id="PF02236">
    <property type="entry name" value="Viral_DNA_bi"/>
    <property type="match status" value="1"/>
</dbReference>
<dbReference type="GO" id="GO:0006260">
    <property type="term" value="P:DNA replication"/>
    <property type="evidence" value="ECO:0007669"/>
    <property type="project" value="UniProtKB-KW"/>
</dbReference>
<keyword evidence="2" id="KW-0597">Phosphoprotein</keyword>
<feature type="compositionally biased region" description="Acidic residues" evidence="10">
    <location>
        <begin position="203"/>
        <end position="212"/>
    </location>
</feature>
<dbReference type="GO" id="GO:0039693">
    <property type="term" value="P:viral DNA genome replication"/>
    <property type="evidence" value="ECO:0007669"/>
    <property type="project" value="UniProtKB-KW"/>
</dbReference>
<dbReference type="GO" id="GO:0008270">
    <property type="term" value="F:zinc ion binding"/>
    <property type="evidence" value="ECO:0007669"/>
    <property type="project" value="InterPro"/>
</dbReference>
<dbReference type="InterPro" id="IPR005376">
    <property type="entry name" value="Adenovirus_DNA-bd_zn-bd"/>
</dbReference>
<evidence type="ECO:0000256" key="7">
    <source>
        <dbReference type="ARBA" id="ARBA00022833"/>
    </source>
</evidence>
<accession>A0AAF1DB83</accession>
<evidence type="ECO:0000256" key="1">
    <source>
        <dbReference type="ARBA" id="ARBA00022518"/>
    </source>
</evidence>
<dbReference type="InterPro" id="IPR036362">
    <property type="entry name" value="Adenovirus_DNA-bd_N_sf"/>
</dbReference>
<evidence type="ECO:0000256" key="8">
    <source>
        <dbReference type="ARBA" id="ARBA00023109"/>
    </source>
</evidence>
<evidence type="ECO:0000256" key="3">
    <source>
        <dbReference type="ARBA" id="ARBA00022562"/>
    </source>
</evidence>
<dbReference type="Gene3D" id="3.90.148.10">
    <property type="entry name" value="Adenovirus DNA-binding, C-terminal domain superfamily/Adenovirus DNA-binding, zinc binding domain"/>
    <property type="match status" value="1"/>
</dbReference>
<dbReference type="Gene3D" id="1.10.269.10">
    <property type="entry name" value="Adenovirus DNA-binding, N-terminal domain"/>
    <property type="match status" value="1"/>
</dbReference>
<keyword evidence="4" id="KW-0945">Host-virus interaction</keyword>
<feature type="domain" description="Adenovirus DNA-binding zinc-binding" evidence="12">
    <location>
        <begin position="442"/>
        <end position="540"/>
    </location>
</feature>
<organism evidence="13 14">
    <name type="scientific">Southern Psittacara leucophthalmus aviadenovirus</name>
    <dbReference type="NCBI Taxonomy" id="2604330"/>
    <lineage>
        <taxon>Viruses</taxon>
        <taxon>Varidnaviria</taxon>
        <taxon>Bamfordvirae</taxon>
        <taxon>Preplasmiviricota</taxon>
        <taxon>Polisuviricotina</taxon>
        <taxon>Pharingeaviricetes</taxon>
        <taxon>Rowavirales</taxon>
        <taxon>Adenoviridae</taxon>
        <taxon>Aviadenovirus</taxon>
        <taxon>Aviadenovirus leucophthalmi</taxon>
    </lineage>
</organism>
<dbReference type="InterPro" id="IPR036367">
    <property type="entry name" value="Ad_DBP_C_sf"/>
</dbReference>
<reference evidence="13" key="1">
    <citation type="journal article" date="2019" name="Viruses">
        <title>Faecal Virome Analysis of Wild Animals from Brazil.</title>
        <authorList>
            <person name="Duarte M.A."/>
            <person name="Silva J.M.F."/>
            <person name="Brito C.R."/>
            <person name="Teixeira D.S."/>
            <person name="Melo F.L."/>
            <person name="Ribeiro B.M."/>
            <person name="Nagata T."/>
            <person name="Campos F.S."/>
        </authorList>
    </citation>
    <scope>NUCLEOTIDE SEQUENCE</scope>
    <source>
        <strain evidence="13">BR_DF2</strain>
    </source>
</reference>
<dbReference type="SUPFAM" id="SSF57917">
    <property type="entry name" value="Zn-binding domains of ADDBP"/>
    <property type="match status" value="2"/>
</dbReference>
<evidence type="ECO:0000259" key="11">
    <source>
        <dbReference type="Pfam" id="PF02236"/>
    </source>
</evidence>
<evidence type="ECO:0000256" key="9">
    <source>
        <dbReference type="ARBA" id="ARBA00023125"/>
    </source>
</evidence>
<proteinExistence type="predicted"/>
<evidence type="ECO:0000256" key="6">
    <source>
        <dbReference type="ARBA" id="ARBA00022723"/>
    </source>
</evidence>
<keyword evidence="6" id="KW-0479">Metal-binding</keyword>
<evidence type="ECO:0000256" key="10">
    <source>
        <dbReference type="SAM" id="MobiDB-lite"/>
    </source>
</evidence>
<evidence type="ECO:0000256" key="5">
    <source>
        <dbReference type="ARBA" id="ARBA00022705"/>
    </source>
</evidence>
<keyword evidence="3" id="KW-1048">Host nucleus</keyword>
<dbReference type="InterPro" id="IPR003176">
    <property type="entry name" value="Adenovirus_DNA-bd_a"/>
</dbReference>
<sequence length="579" mass="63894">MAQFLDLEAVESGAEELYSGTSGSEDEEVLAVSGKTRPGASGKKPKTIRDRAKGLAKKLHQISSDEEEEIQQESAPARGELDATRRRGGRAVCWVAFRGGPVTGVCNTVSVTRAVSGRAAAYGREPFKTGRKAPQKRAKTAHQISSDSDDPKEESVQPSTVTGSHCNPSKMAGKKRAAVAANDSLPAKKQQKTDEKNKNQMEVDSDNEEEVEQTNPSSPNPPQDPITYNSQKAMGMLEKICDSLDIKWQGYDIKPDSAIWSKIGGVYMRKKHSDYRLTFSAFDSYHTQIGRFLAAMVYAKTGLEPKFLPGGAFVWRHGWFEDGEEPKCLHGQELVLKPRTVELNPSSEQGRRAIAEQNAAIEKNRYGRQVVVIRFDNNAVCYKDKDHQGFPHPHAHGSCAVVFSDLQKAVSAMKHDIEWTMALYPNADKKRASECVLICGSCNCNYAADVPITGRQLPKMTPYKLSGIDDITRDMCKARKDMQAHKNHPHTMVFTCCNPQSTGVGGRGGSKGKNDKSCSWRLSAMDLRYAYVIANEIYGTVFGKTVPANLQQFKWSDSFAFKTEVITPINPLDSQDPFA</sequence>
<dbReference type="Proteomes" id="UP000830145">
    <property type="component" value="Segment"/>
</dbReference>